<dbReference type="Pfam" id="PF00326">
    <property type="entry name" value="Peptidase_S9"/>
    <property type="match status" value="1"/>
</dbReference>
<dbReference type="SUPFAM" id="SSF53474">
    <property type="entry name" value="alpha/beta-Hydrolases"/>
    <property type="match status" value="1"/>
</dbReference>
<feature type="domain" description="Peptidase S9 prolyl oligopeptidase catalytic" evidence="2">
    <location>
        <begin position="431"/>
        <end position="636"/>
    </location>
</feature>
<protein>
    <submittedName>
        <fullName evidence="3">Prolyl oligopeptidase family serine peptidase</fullName>
    </submittedName>
</protein>
<reference evidence="3" key="1">
    <citation type="submission" date="2022-07" db="EMBL/GenBank/DDBJ databases">
        <title>Parvularcula maris sp. nov., an algicidal bacterium isolated from seawater.</title>
        <authorList>
            <person name="Li F."/>
        </authorList>
    </citation>
    <scope>NUCLEOTIDE SEQUENCE</scope>
    <source>
        <strain evidence="3">BGMRC 0090</strain>
    </source>
</reference>
<gene>
    <name evidence="3" type="ORF">NOG11_01110</name>
</gene>
<comment type="caution">
    <text evidence="3">The sequence shown here is derived from an EMBL/GenBank/DDBJ whole genome shotgun (WGS) entry which is preliminary data.</text>
</comment>
<dbReference type="PANTHER" id="PTHR42776:SF27">
    <property type="entry name" value="DIPEPTIDYL PEPTIDASE FAMILY MEMBER 6"/>
    <property type="match status" value="1"/>
</dbReference>
<evidence type="ECO:0000256" key="1">
    <source>
        <dbReference type="ARBA" id="ARBA00022801"/>
    </source>
</evidence>
<evidence type="ECO:0000313" key="3">
    <source>
        <dbReference type="EMBL" id="MCQ8183975.1"/>
    </source>
</evidence>
<dbReference type="EMBL" id="JANIBC010000001">
    <property type="protein sequence ID" value="MCQ8183975.1"/>
    <property type="molecule type" value="Genomic_DNA"/>
</dbReference>
<evidence type="ECO:0000259" key="2">
    <source>
        <dbReference type="Pfam" id="PF00326"/>
    </source>
</evidence>
<evidence type="ECO:0000313" key="4">
    <source>
        <dbReference type="Proteomes" id="UP001142610"/>
    </source>
</evidence>
<dbReference type="AlphaFoldDB" id="A0A9X2RGF9"/>
<keyword evidence="1" id="KW-0378">Hydrolase</keyword>
<dbReference type="InterPro" id="IPR029058">
    <property type="entry name" value="AB_hydrolase_fold"/>
</dbReference>
<dbReference type="RefSeq" id="WP_256617778.1">
    <property type="nucleotide sequence ID" value="NZ_JANIBC010000001.1"/>
</dbReference>
<sequence>MSVISLLAGAALAAAPLEDPAAAFGARPLLSDLDVSPNGKIYSALIRSGGESGVGVFTVDDGLKFLRFVRDDGNRKIEQAFWKRDDLLVFSARLPGERYGTETVETRLLSTNIETGKIETLFDRAYPKGGGVPQIQSNVVSILKNDPEHIYVQYTPYRSNHNGVFKVNIDKSRRHPMVQAPKDRSIHWMADAKGNIRATLGLANERELRLRIETSEGKWGNFAHRVADGSPEFSVVGFPEEPGKAYVVSGHESDVGGLYLFDADTDRFAEKIFSHPTSEIYGIRQDPISGEVIGVYYAEDSAEVEWLGDSLPLKTVEAIEKVTDYDHLSFQRLNLTGSSAVLFASNGMRPGRYLVFDYATSKLMEMPSQYPSLEGVELGRVFPVTYGARDGLSIPAFVTLPPSFSELGQAQNLPFIVLPHGGPTARDFMGFDWLAQFLAHRGYGVLQMNFRGSSGYGAEFKQAGSRQWGQAMQDDITDGAAWLVEQGLAAPGKMSILGASYGGYAALMGAVKTPDLFRCAVSINGVSDLPKVLSDERDFRGGKYGTRHIGRLWKDRKMLAENSPARRAEDVQVPILLIAGEDDRVVPIGHSERMNKALEREGKDVRFVELEEGSHYLDVGENRIRALREIDSFLEGCR</sequence>
<dbReference type="PANTHER" id="PTHR42776">
    <property type="entry name" value="SERINE PEPTIDASE S9 FAMILY MEMBER"/>
    <property type="match status" value="1"/>
</dbReference>
<dbReference type="Proteomes" id="UP001142610">
    <property type="component" value="Unassembled WGS sequence"/>
</dbReference>
<proteinExistence type="predicted"/>
<dbReference type="Gene3D" id="3.40.50.1820">
    <property type="entry name" value="alpha/beta hydrolase"/>
    <property type="match status" value="1"/>
</dbReference>
<name>A0A9X2RGF9_9PROT</name>
<keyword evidence="4" id="KW-1185">Reference proteome</keyword>
<accession>A0A9X2RGF9</accession>
<dbReference type="GO" id="GO:0004252">
    <property type="term" value="F:serine-type endopeptidase activity"/>
    <property type="evidence" value="ECO:0007669"/>
    <property type="project" value="TreeGrafter"/>
</dbReference>
<dbReference type="SUPFAM" id="SSF69304">
    <property type="entry name" value="Tricorn protease N-terminal domain"/>
    <property type="match status" value="1"/>
</dbReference>
<organism evidence="3 4">
    <name type="scientific">Parvularcula maris</name>
    <dbReference type="NCBI Taxonomy" id="2965077"/>
    <lineage>
        <taxon>Bacteria</taxon>
        <taxon>Pseudomonadati</taxon>
        <taxon>Pseudomonadota</taxon>
        <taxon>Alphaproteobacteria</taxon>
        <taxon>Parvularculales</taxon>
        <taxon>Parvularculaceae</taxon>
        <taxon>Parvularcula</taxon>
    </lineage>
</organism>
<dbReference type="GO" id="GO:0006508">
    <property type="term" value="P:proteolysis"/>
    <property type="evidence" value="ECO:0007669"/>
    <property type="project" value="InterPro"/>
</dbReference>
<dbReference type="InterPro" id="IPR001375">
    <property type="entry name" value="Peptidase_S9_cat"/>
</dbReference>